<sequence length="229" mass="25628">MTMGTLNISEIRRINLRKIAEKHVSGHDRKGYQALTKKIGCHHSYLSQILKENPTKDIGPGFARKAEKALGLEPHSLDTPPWLSNLKDNIPDREQSIQEGIIKVAETFLITTTLPVMEVVNGNLKETGQTRHILGNASDRAFITHAIDRSMEPIINQHQLIAVDPALPLEDGVICLYWDGGGAVMGKYLGRNGGEIHPANEDRYRPIYLNQVTGGKYLGRIFKRLEQDF</sequence>
<dbReference type="Gene3D" id="2.10.109.10">
    <property type="entry name" value="Umud Fragment, subunit A"/>
    <property type="match status" value="1"/>
</dbReference>
<evidence type="ECO:0000313" key="3">
    <source>
        <dbReference type="Proteomes" id="UP000000238"/>
    </source>
</evidence>
<dbReference type="EMBL" id="CP000155">
    <property type="protein sequence ID" value="ABC29653.1"/>
    <property type="molecule type" value="Genomic_DNA"/>
</dbReference>
<dbReference type="SUPFAM" id="SSF51306">
    <property type="entry name" value="LexA/Signal peptidase"/>
    <property type="match status" value="1"/>
</dbReference>
<dbReference type="InterPro" id="IPR036286">
    <property type="entry name" value="LexA/Signal_pep-like_sf"/>
</dbReference>
<dbReference type="Pfam" id="PF00717">
    <property type="entry name" value="Peptidase_S24"/>
    <property type="match status" value="1"/>
</dbReference>
<dbReference type="KEGG" id="hch:HCH_02876"/>
<dbReference type="Proteomes" id="UP000000238">
    <property type="component" value="Chromosome"/>
</dbReference>
<dbReference type="CDD" id="cd06529">
    <property type="entry name" value="S24_LexA-like"/>
    <property type="match status" value="1"/>
</dbReference>
<organism evidence="2 3">
    <name type="scientific">Hahella chejuensis (strain KCTC 2396)</name>
    <dbReference type="NCBI Taxonomy" id="349521"/>
    <lineage>
        <taxon>Bacteria</taxon>
        <taxon>Pseudomonadati</taxon>
        <taxon>Pseudomonadota</taxon>
        <taxon>Gammaproteobacteria</taxon>
        <taxon>Oceanospirillales</taxon>
        <taxon>Hahellaceae</taxon>
        <taxon>Hahella</taxon>
    </lineage>
</organism>
<dbReference type="InterPro" id="IPR039418">
    <property type="entry name" value="LexA-like"/>
</dbReference>
<dbReference type="eggNOG" id="COG2932">
    <property type="taxonomic scope" value="Bacteria"/>
</dbReference>
<gene>
    <name evidence="2" type="ordered locus">HCH_02876</name>
</gene>
<dbReference type="HOGENOM" id="CLU_1208396_0_0_6"/>
<evidence type="ECO:0000313" key="2">
    <source>
        <dbReference type="EMBL" id="ABC29653.1"/>
    </source>
</evidence>
<accession>Q2SI71</accession>
<protein>
    <recommendedName>
        <fullName evidence="1">Peptidase S24/S26A/S26B/S26C domain-containing protein</fullName>
    </recommendedName>
</protein>
<feature type="domain" description="Peptidase S24/S26A/S26B/S26C" evidence="1">
    <location>
        <begin position="136"/>
        <end position="220"/>
    </location>
</feature>
<keyword evidence="3" id="KW-1185">Reference proteome</keyword>
<name>Q2SI71_HAHCH</name>
<dbReference type="AlphaFoldDB" id="Q2SI71"/>
<evidence type="ECO:0000259" key="1">
    <source>
        <dbReference type="Pfam" id="PF00717"/>
    </source>
</evidence>
<dbReference type="InterPro" id="IPR015927">
    <property type="entry name" value="Peptidase_S24_S26A/B/C"/>
</dbReference>
<reference evidence="2 3" key="1">
    <citation type="journal article" date="2005" name="Nucleic Acids Res.">
        <title>Genomic blueprint of Hahella chejuensis, a marine microbe producing an algicidal agent.</title>
        <authorList>
            <person name="Jeong H."/>
            <person name="Yim J.H."/>
            <person name="Lee C."/>
            <person name="Choi S.-H."/>
            <person name="Park Y.K."/>
            <person name="Yoon S.H."/>
            <person name="Hur C.-G."/>
            <person name="Kang H.-Y."/>
            <person name="Kim D."/>
            <person name="Lee H.H."/>
            <person name="Park K.H."/>
            <person name="Park S.-H."/>
            <person name="Park H.-S."/>
            <person name="Lee H.K."/>
            <person name="Oh T.K."/>
            <person name="Kim J.F."/>
        </authorList>
    </citation>
    <scope>NUCLEOTIDE SEQUENCE [LARGE SCALE GENOMIC DNA]</scope>
    <source>
        <strain evidence="2 3">KCTC 2396</strain>
    </source>
</reference>
<proteinExistence type="predicted"/>